<protein>
    <recommendedName>
        <fullName evidence="1">Fibrinogen C-terminal domain-containing protein</fullName>
    </recommendedName>
</protein>
<name>A0A423SJX2_PENVA</name>
<dbReference type="Pfam" id="PF00147">
    <property type="entry name" value="Fibrinogen_C"/>
    <property type="match status" value="1"/>
</dbReference>
<organism evidence="2 3">
    <name type="scientific">Penaeus vannamei</name>
    <name type="common">Whiteleg shrimp</name>
    <name type="synonym">Litopenaeus vannamei</name>
    <dbReference type="NCBI Taxonomy" id="6689"/>
    <lineage>
        <taxon>Eukaryota</taxon>
        <taxon>Metazoa</taxon>
        <taxon>Ecdysozoa</taxon>
        <taxon>Arthropoda</taxon>
        <taxon>Crustacea</taxon>
        <taxon>Multicrustacea</taxon>
        <taxon>Malacostraca</taxon>
        <taxon>Eumalacostraca</taxon>
        <taxon>Eucarida</taxon>
        <taxon>Decapoda</taxon>
        <taxon>Dendrobranchiata</taxon>
        <taxon>Penaeoidea</taxon>
        <taxon>Penaeidae</taxon>
        <taxon>Penaeus</taxon>
    </lineage>
</organism>
<evidence type="ECO:0000313" key="3">
    <source>
        <dbReference type="Proteomes" id="UP000283509"/>
    </source>
</evidence>
<comment type="caution">
    <text evidence="2">The sequence shown here is derived from an EMBL/GenBank/DDBJ whole genome shotgun (WGS) entry which is preliminary data.</text>
</comment>
<keyword evidence="3" id="KW-1185">Reference proteome</keyword>
<dbReference type="Gene3D" id="3.90.215.10">
    <property type="entry name" value="Gamma Fibrinogen, chain A, domain 1"/>
    <property type="match status" value="1"/>
</dbReference>
<proteinExistence type="predicted"/>
<reference evidence="2 3" key="2">
    <citation type="submission" date="2019-01" db="EMBL/GenBank/DDBJ databases">
        <title>The decoding of complex shrimp genome reveals the adaptation for benthos swimmer, frequently molting mechanism and breeding impact on genome.</title>
        <authorList>
            <person name="Sun Y."/>
            <person name="Gao Y."/>
            <person name="Yu Y."/>
        </authorList>
    </citation>
    <scope>NUCLEOTIDE SEQUENCE [LARGE SCALE GENOMIC DNA]</scope>
    <source>
        <tissue evidence="2">Muscle</tissue>
    </source>
</reference>
<gene>
    <name evidence="2" type="ORF">C7M84_017582</name>
</gene>
<dbReference type="InterPro" id="IPR002181">
    <property type="entry name" value="Fibrinogen_a/b/g_C_dom"/>
</dbReference>
<dbReference type="InterPro" id="IPR036056">
    <property type="entry name" value="Fibrinogen-like_C"/>
</dbReference>
<dbReference type="InterPro" id="IPR016186">
    <property type="entry name" value="C-type_lectin-like/link_sf"/>
</dbReference>
<evidence type="ECO:0000313" key="2">
    <source>
        <dbReference type="EMBL" id="ROT64490.1"/>
    </source>
</evidence>
<dbReference type="SUPFAM" id="SSF56436">
    <property type="entry name" value="C-type lectin-like"/>
    <property type="match status" value="2"/>
</dbReference>
<dbReference type="AlphaFoldDB" id="A0A423SJX2"/>
<dbReference type="Proteomes" id="UP000283509">
    <property type="component" value="Unassembled WGS sequence"/>
</dbReference>
<feature type="domain" description="Fibrinogen C-terminal" evidence="1">
    <location>
        <begin position="5"/>
        <end position="130"/>
    </location>
</feature>
<dbReference type="OrthoDB" id="10330995at2759"/>
<accession>A0A423SJX2</accession>
<reference evidence="2 3" key="1">
    <citation type="submission" date="2018-04" db="EMBL/GenBank/DDBJ databases">
        <authorList>
            <person name="Zhang X."/>
            <person name="Yuan J."/>
            <person name="Li F."/>
            <person name="Xiang J."/>
        </authorList>
    </citation>
    <scope>NUCLEOTIDE SEQUENCE [LARGE SCALE GENOMIC DNA]</scope>
    <source>
        <tissue evidence="2">Muscle</tissue>
    </source>
</reference>
<dbReference type="Gene3D" id="3.10.100.10">
    <property type="entry name" value="Mannose-Binding Protein A, subunit A"/>
    <property type="match status" value="1"/>
</dbReference>
<dbReference type="InterPro" id="IPR016187">
    <property type="entry name" value="CTDL_fold"/>
</dbReference>
<dbReference type="SUPFAM" id="SSF56496">
    <property type="entry name" value="Fibrinogen C-terminal domain-like"/>
    <property type="match status" value="1"/>
</dbReference>
<evidence type="ECO:0000259" key="1">
    <source>
        <dbReference type="Pfam" id="PF00147"/>
    </source>
</evidence>
<dbReference type="EMBL" id="QCYY01003247">
    <property type="protein sequence ID" value="ROT64490.1"/>
    <property type="molecule type" value="Genomic_DNA"/>
</dbReference>
<sequence>MCFQALCHLSEEPADSGWTLAFKQTAGSDKFHNNVLGSTAYTMHENGIYDVDSPSYSIGLKKLVAMNRNEDGSRRPLTFLFIIRSTDGTKYHASYNGVNIGDASTRYELEEIGEYHGTAGDSFQKNLGNTFQHYGGAGGHFWAPPAQFDARQGVYLTFSIILWETLTNCPSCGGFTPDWVKLYVRPKSWDEVAVDMPISRAPGTNITYSCVGDMMMEGSADGQRTAAGVMQCLEASDGSLAWDWIPTLPCTFACPDGFTEAPRGGVCYHFSTDVAEFGFASALVRCNEMGATLAKFDQITDLDNAAADQCYYSTYIKRTDDSTQPWRLNSQFTCDPSERCQLWDNKNQCIMICNPGKFRVEDCATPSPYACVIPALCPPYWDLAGDMCYRFQPFGGSYLDAVHVCHNNGGGLAVPKNPKALFDIGELAKSNETGRPPSVSVDTPKTSRRVILEDNPMEIHLQA</sequence>
<dbReference type="InterPro" id="IPR014716">
    <property type="entry name" value="Fibrinogen_a/b/g_C_1"/>
</dbReference>